<dbReference type="EMBL" id="JAAQYX010000041">
    <property type="protein sequence ID" value="NNB51939.1"/>
    <property type="molecule type" value="Genomic_DNA"/>
</dbReference>
<proteinExistence type="predicted"/>
<dbReference type="AlphaFoldDB" id="A0A9Q5FT02"/>
<keyword evidence="1" id="KW-1133">Transmembrane helix</keyword>
<dbReference type="Proteomes" id="UP000564604">
    <property type="component" value="Unassembled WGS sequence"/>
</dbReference>
<evidence type="ECO:0000313" key="3">
    <source>
        <dbReference type="Proteomes" id="UP000564604"/>
    </source>
</evidence>
<dbReference type="RefSeq" id="WP_070411301.1">
    <property type="nucleotide sequence ID" value="NZ_JAAQYX010000041.1"/>
</dbReference>
<gene>
    <name evidence="2" type="ORF">HBN89_22170</name>
</gene>
<sequence>MEQVTRTLDRQAVRALAEGNTAELRQFAQAGGNVYQKSLEQSDKVRAHAAQLSDEDAAAFLNMYAEELDACTNKTLDDTRAIQQNAENMGQIVGGVIAAIVIIIFLAIVFK</sequence>
<evidence type="ECO:0000256" key="1">
    <source>
        <dbReference type="SAM" id="Phobius"/>
    </source>
</evidence>
<comment type="caution">
    <text evidence="2">The sequence shown here is derived from an EMBL/GenBank/DDBJ whole genome shotgun (WGS) entry which is preliminary data.</text>
</comment>
<keyword evidence="1" id="KW-0812">Transmembrane</keyword>
<organism evidence="2 3">
    <name type="scientific">Pseudomonas fragi</name>
    <dbReference type="NCBI Taxonomy" id="296"/>
    <lineage>
        <taxon>Bacteria</taxon>
        <taxon>Pseudomonadati</taxon>
        <taxon>Pseudomonadota</taxon>
        <taxon>Gammaproteobacteria</taxon>
        <taxon>Pseudomonadales</taxon>
        <taxon>Pseudomonadaceae</taxon>
        <taxon>Pseudomonas</taxon>
    </lineage>
</organism>
<keyword evidence="1" id="KW-0472">Membrane</keyword>
<feature type="transmembrane region" description="Helical" evidence="1">
    <location>
        <begin position="92"/>
        <end position="110"/>
    </location>
</feature>
<evidence type="ECO:0000313" key="2">
    <source>
        <dbReference type="EMBL" id="NNB51939.1"/>
    </source>
</evidence>
<name>A0A9Q5FT02_PSEFR</name>
<accession>A0A9Q5FT02</accession>
<reference evidence="2 3" key="1">
    <citation type="journal article" date="2020" name="Front. Microbiol.">
        <title>Genetic Organization of the aprX-lipA2 Operon Affects the Proteolytic Potential of Pseudomonas Species in Milk.</title>
        <authorList>
            <person name="Maier C."/>
            <person name="Huptas C."/>
            <person name="von Neubeck M."/>
            <person name="Scherer S."/>
            <person name="Wenning M."/>
            <person name="Lucking G."/>
        </authorList>
    </citation>
    <scope>NUCLEOTIDE SEQUENCE [LARGE SCALE GENOMIC DNA]</scope>
    <source>
        <strain evidence="2 3">WS 5094</strain>
    </source>
</reference>
<protein>
    <submittedName>
        <fullName evidence="2">Uncharacterized protein</fullName>
    </submittedName>
</protein>